<keyword evidence="2 5" id="KW-0812">Transmembrane</keyword>
<protein>
    <submittedName>
        <fullName evidence="7">Sodium-independent anion transporter</fullName>
    </submittedName>
</protein>
<dbReference type="EMBL" id="RSCJ01000023">
    <property type="protein sequence ID" value="RUR75711.1"/>
    <property type="molecule type" value="Genomic_DNA"/>
</dbReference>
<evidence type="ECO:0000313" key="8">
    <source>
        <dbReference type="Proteomes" id="UP000268857"/>
    </source>
</evidence>
<dbReference type="OrthoDB" id="9771198at2"/>
<dbReference type="Proteomes" id="UP000268857">
    <property type="component" value="Unassembled WGS sequence"/>
</dbReference>
<dbReference type="GO" id="GO:0016020">
    <property type="term" value="C:membrane"/>
    <property type="evidence" value="ECO:0007669"/>
    <property type="project" value="UniProtKB-SubCell"/>
</dbReference>
<comment type="subcellular location">
    <subcellularLocation>
        <location evidence="1">Membrane</location>
        <topology evidence="1">Multi-pass membrane protein</topology>
    </subcellularLocation>
</comment>
<dbReference type="NCBIfam" id="TIGR00815">
    <property type="entry name" value="sulP"/>
    <property type="match status" value="1"/>
</dbReference>
<feature type="transmembrane region" description="Helical" evidence="5">
    <location>
        <begin position="209"/>
        <end position="228"/>
    </location>
</feature>
<feature type="transmembrane region" description="Helical" evidence="5">
    <location>
        <begin position="139"/>
        <end position="161"/>
    </location>
</feature>
<dbReference type="GO" id="GO:0055085">
    <property type="term" value="P:transmembrane transport"/>
    <property type="evidence" value="ECO:0007669"/>
    <property type="project" value="InterPro"/>
</dbReference>
<feature type="transmembrane region" description="Helical" evidence="5">
    <location>
        <begin position="106"/>
        <end position="127"/>
    </location>
</feature>
<proteinExistence type="predicted"/>
<dbReference type="CDD" id="cd07042">
    <property type="entry name" value="STAS_SulP_like_sulfate_transporter"/>
    <property type="match status" value="1"/>
</dbReference>
<feature type="transmembrane region" description="Helical" evidence="5">
    <location>
        <begin position="333"/>
        <end position="352"/>
    </location>
</feature>
<feature type="transmembrane region" description="Helical" evidence="5">
    <location>
        <begin position="181"/>
        <end position="202"/>
    </location>
</feature>
<dbReference type="Pfam" id="PF00916">
    <property type="entry name" value="Sulfate_transp"/>
    <property type="match status" value="1"/>
</dbReference>
<dbReference type="Gene3D" id="3.30.750.24">
    <property type="entry name" value="STAS domain"/>
    <property type="match status" value="1"/>
</dbReference>
<dbReference type="InterPro" id="IPR036513">
    <property type="entry name" value="STAS_dom_sf"/>
</dbReference>
<feature type="transmembrane region" description="Helical" evidence="5">
    <location>
        <begin position="253"/>
        <end position="271"/>
    </location>
</feature>
<sequence>MLQKSIHAIGRYIPILQWLSNYRLSWLRQDFMAGLTVWAVMVPTALAYTGIAGVPAAVGLYTVPLSLLAYAFFGTSGVLIVGPDSATALLSAHTVMMFATPDSSEYLALTSVLALLVSLLLIGFGLLRMGWVANFISQPVMQGFVQGLAIVTLMTQLPKLFGVKQVDGNFFERLGALLSELPHTHFTTLVMGLASLLLLFAFSQWFPRLPAAFLTILIAVLAVSLFGLQHSGIALVGNIKAGLPPIGLPKMDWQHLSLLLQGALAIALLDYTESLAAAETAAQRTGGHIDHNQEAIALGMANLGSSVSSGFVVAGSLSQSAVSMVAGGKTQMASIFQAALVLLTLLFLMPLFSNLPLAVLGAIVVKAMLTMLNPIYFKQLWRIDRTECCLALAACMGELAFGILAGIGLGVLLSLIVLIYHTSHPETAVLGKLSNESRTYRDIVLHPEAITVPGLLIYRFDAILFFANASFFAQDLKRRIKNSKQPVQEVLVDAETINSVDITAAQMLVKLHAQLQAQNISLSLAGVKDPVWDMMRWTGVEKAIGREHFFESISEGVNAFLKQQTITEKSSEKA</sequence>
<feature type="transmembrane region" description="Helical" evidence="5">
    <location>
        <begin position="455"/>
        <end position="473"/>
    </location>
</feature>
<evidence type="ECO:0000259" key="6">
    <source>
        <dbReference type="PROSITE" id="PS50801"/>
    </source>
</evidence>
<dbReference type="Pfam" id="PF01740">
    <property type="entry name" value="STAS"/>
    <property type="match status" value="1"/>
</dbReference>
<evidence type="ECO:0000256" key="4">
    <source>
        <dbReference type="ARBA" id="ARBA00023136"/>
    </source>
</evidence>
<feature type="transmembrane region" description="Helical" evidence="5">
    <location>
        <begin position="58"/>
        <end position="81"/>
    </location>
</feature>
<name>A0A433N3B1_CHLFR</name>
<evidence type="ECO:0000256" key="5">
    <source>
        <dbReference type="SAM" id="Phobius"/>
    </source>
</evidence>
<evidence type="ECO:0000256" key="3">
    <source>
        <dbReference type="ARBA" id="ARBA00022989"/>
    </source>
</evidence>
<evidence type="ECO:0000256" key="1">
    <source>
        <dbReference type="ARBA" id="ARBA00004141"/>
    </source>
</evidence>
<dbReference type="AlphaFoldDB" id="A0A433N3B1"/>
<dbReference type="InterPro" id="IPR001902">
    <property type="entry name" value="SLC26A/SulP_fam"/>
</dbReference>
<keyword evidence="3 5" id="KW-1133">Transmembrane helix</keyword>
<gene>
    <name evidence="7" type="ORF">PCC6912_46080</name>
</gene>
<accession>A0A433N3B1</accession>
<dbReference type="STRING" id="211165.GCA_000317285_05680"/>
<feature type="transmembrane region" description="Helical" evidence="5">
    <location>
        <begin position="389"/>
        <end position="420"/>
    </location>
</feature>
<dbReference type="PANTHER" id="PTHR11814">
    <property type="entry name" value="SULFATE TRANSPORTER"/>
    <property type="match status" value="1"/>
</dbReference>
<dbReference type="InterPro" id="IPR011547">
    <property type="entry name" value="SLC26A/SulP_dom"/>
</dbReference>
<organism evidence="7 8">
    <name type="scientific">Chlorogloeopsis fritschii PCC 6912</name>
    <dbReference type="NCBI Taxonomy" id="211165"/>
    <lineage>
        <taxon>Bacteria</taxon>
        <taxon>Bacillati</taxon>
        <taxon>Cyanobacteriota</taxon>
        <taxon>Cyanophyceae</taxon>
        <taxon>Nostocales</taxon>
        <taxon>Chlorogloeopsidaceae</taxon>
        <taxon>Chlorogloeopsis</taxon>
    </lineage>
</organism>
<feature type="transmembrane region" description="Helical" evidence="5">
    <location>
        <begin position="358"/>
        <end position="377"/>
    </location>
</feature>
<dbReference type="SUPFAM" id="SSF52091">
    <property type="entry name" value="SpoIIaa-like"/>
    <property type="match status" value="1"/>
</dbReference>
<feature type="transmembrane region" description="Helical" evidence="5">
    <location>
        <begin position="31"/>
        <end position="51"/>
    </location>
</feature>
<evidence type="ECO:0000256" key="2">
    <source>
        <dbReference type="ARBA" id="ARBA00022692"/>
    </source>
</evidence>
<dbReference type="RefSeq" id="WP_127011377.1">
    <property type="nucleotide sequence ID" value="NZ_RSCJ01000023.1"/>
</dbReference>
<feature type="domain" description="STAS" evidence="6">
    <location>
        <begin position="445"/>
        <end position="560"/>
    </location>
</feature>
<keyword evidence="4 5" id="KW-0472">Membrane</keyword>
<evidence type="ECO:0000313" key="7">
    <source>
        <dbReference type="EMBL" id="RUR75711.1"/>
    </source>
</evidence>
<dbReference type="InterPro" id="IPR002645">
    <property type="entry name" value="STAS_dom"/>
</dbReference>
<keyword evidence="8" id="KW-1185">Reference proteome</keyword>
<comment type="caution">
    <text evidence="7">The sequence shown here is derived from an EMBL/GenBank/DDBJ whole genome shotgun (WGS) entry which is preliminary data.</text>
</comment>
<reference evidence="7 8" key="1">
    <citation type="journal article" date="2019" name="Genome Biol. Evol.">
        <title>Day and night: Metabolic profiles and evolutionary relationships of six axenic non-marine cyanobacteria.</title>
        <authorList>
            <person name="Will S.E."/>
            <person name="Henke P."/>
            <person name="Boedeker C."/>
            <person name="Huang S."/>
            <person name="Brinkmann H."/>
            <person name="Rohde M."/>
            <person name="Jarek M."/>
            <person name="Friedl T."/>
            <person name="Seufert S."/>
            <person name="Schumacher M."/>
            <person name="Overmann J."/>
            <person name="Neumann-Schaal M."/>
            <person name="Petersen J."/>
        </authorList>
    </citation>
    <scope>NUCLEOTIDE SEQUENCE [LARGE SCALE GENOMIC DNA]</scope>
    <source>
        <strain evidence="7 8">PCC 6912</strain>
    </source>
</reference>
<dbReference type="PROSITE" id="PS50801">
    <property type="entry name" value="STAS"/>
    <property type="match status" value="1"/>
</dbReference>